<evidence type="ECO:0000256" key="1">
    <source>
        <dbReference type="SAM" id="MobiDB-lite"/>
    </source>
</evidence>
<protein>
    <submittedName>
        <fullName evidence="2">Uncharacterized protein</fullName>
    </submittedName>
</protein>
<proteinExistence type="predicted"/>
<feature type="region of interest" description="Disordered" evidence="1">
    <location>
        <begin position="179"/>
        <end position="208"/>
    </location>
</feature>
<feature type="compositionally biased region" description="Low complexity" evidence="1">
    <location>
        <begin position="190"/>
        <end position="208"/>
    </location>
</feature>
<sequence>MKVIIPRFSLLESLGGSPPPAATDKDKRAPPYGCCLSLLLPSFSAPPPRRRRRIVPVAASRDVAVVCDDNDFFLPPVTTCERLPWLLRLVTGPGPSSLACRRAPPLYWQPTGNGSASHLGPSRRSAIEGLHAARRGRDLGGLHTGGPELCPTFLRSSAFDMETIACTFYCRYKSPQLSTDPHSRTLGGTPSSAALLPHSSPESDATPCACSRRSASRGSVSLCVEALLLASAAPAAAASSRDKTRGSSLLGRFLPPSRAQRKQLLHGTGIRSGMKSGWAAVAGHESDGLACGKARCCFVQHASVLAQRGALRGIVGPRARSGHPPRTAHPSTRPRQEPERTNTPARQRKHGDQRALYAQAREALHMGVIASALRRGQDHRAGGQPASPWFSRASLVGGEVLDEVDEALLVPRSMRAGTRGQSGVLLRKTTALEPGRAAWAFAALRRRLRVPRGLAGPIGVLAQGAVSVGHARHVYRRVTPADTGD</sequence>
<evidence type="ECO:0000313" key="2">
    <source>
        <dbReference type="EMBL" id="KAJ7091509.1"/>
    </source>
</evidence>
<gene>
    <name evidence="2" type="ORF">B0H15DRAFT_948447</name>
</gene>
<name>A0AAD6XVW0_9AGAR</name>
<organism evidence="2 3">
    <name type="scientific">Mycena belliarum</name>
    <dbReference type="NCBI Taxonomy" id="1033014"/>
    <lineage>
        <taxon>Eukaryota</taxon>
        <taxon>Fungi</taxon>
        <taxon>Dikarya</taxon>
        <taxon>Basidiomycota</taxon>
        <taxon>Agaricomycotina</taxon>
        <taxon>Agaricomycetes</taxon>
        <taxon>Agaricomycetidae</taxon>
        <taxon>Agaricales</taxon>
        <taxon>Marasmiineae</taxon>
        <taxon>Mycenaceae</taxon>
        <taxon>Mycena</taxon>
    </lineage>
</organism>
<reference evidence="2" key="1">
    <citation type="submission" date="2023-03" db="EMBL/GenBank/DDBJ databases">
        <title>Massive genome expansion in bonnet fungi (Mycena s.s.) driven by repeated elements and novel gene families across ecological guilds.</title>
        <authorList>
            <consortium name="Lawrence Berkeley National Laboratory"/>
            <person name="Harder C.B."/>
            <person name="Miyauchi S."/>
            <person name="Viragh M."/>
            <person name="Kuo A."/>
            <person name="Thoen E."/>
            <person name="Andreopoulos B."/>
            <person name="Lu D."/>
            <person name="Skrede I."/>
            <person name="Drula E."/>
            <person name="Henrissat B."/>
            <person name="Morin E."/>
            <person name="Kohler A."/>
            <person name="Barry K."/>
            <person name="LaButti K."/>
            <person name="Morin E."/>
            <person name="Salamov A."/>
            <person name="Lipzen A."/>
            <person name="Mereny Z."/>
            <person name="Hegedus B."/>
            <person name="Baldrian P."/>
            <person name="Stursova M."/>
            <person name="Weitz H."/>
            <person name="Taylor A."/>
            <person name="Grigoriev I.V."/>
            <person name="Nagy L.G."/>
            <person name="Martin F."/>
            <person name="Kauserud H."/>
        </authorList>
    </citation>
    <scope>NUCLEOTIDE SEQUENCE</scope>
    <source>
        <strain evidence="2">CBHHK173m</strain>
    </source>
</reference>
<feature type="region of interest" description="Disordered" evidence="1">
    <location>
        <begin position="314"/>
        <end position="353"/>
    </location>
</feature>
<accession>A0AAD6XVW0</accession>
<dbReference type="EMBL" id="JARJCN010000020">
    <property type="protein sequence ID" value="KAJ7091509.1"/>
    <property type="molecule type" value="Genomic_DNA"/>
</dbReference>
<evidence type="ECO:0000313" key="3">
    <source>
        <dbReference type="Proteomes" id="UP001222325"/>
    </source>
</evidence>
<dbReference type="Proteomes" id="UP001222325">
    <property type="component" value="Unassembled WGS sequence"/>
</dbReference>
<comment type="caution">
    <text evidence="2">The sequence shown here is derived from an EMBL/GenBank/DDBJ whole genome shotgun (WGS) entry which is preliminary data.</text>
</comment>
<keyword evidence="3" id="KW-1185">Reference proteome</keyword>
<dbReference type="AlphaFoldDB" id="A0AAD6XVW0"/>